<comment type="caution">
    <text evidence="5">The sequence shown here is derived from an EMBL/GenBank/DDBJ whole genome shotgun (WGS) entry which is preliminary data.</text>
</comment>
<evidence type="ECO:0000256" key="4">
    <source>
        <dbReference type="ARBA" id="ARBA00023277"/>
    </source>
</evidence>
<dbReference type="Gene3D" id="3.40.50.1000">
    <property type="entry name" value="HAD superfamily/HAD-like"/>
    <property type="match status" value="2"/>
</dbReference>
<dbReference type="GO" id="GO:0003824">
    <property type="term" value="F:catalytic activity"/>
    <property type="evidence" value="ECO:0007669"/>
    <property type="project" value="UniProtKB-ARBA"/>
</dbReference>
<dbReference type="AlphaFoldDB" id="A0AAW1QVB7"/>
<dbReference type="InterPro" id="IPR006439">
    <property type="entry name" value="HAD-SF_hydro_IA"/>
</dbReference>
<name>A0AAW1QVB7_9CHLO</name>
<dbReference type="InterPro" id="IPR036412">
    <property type="entry name" value="HAD-like_sf"/>
</dbReference>
<sequence length="214" mass="22953">MVGAWGQDVGLFIQLGPGKQSPKAATCCARATKGGRRMAATSAPERPSTLPPVESICGVLFDIDGTLCDSEPLHYKAFREILLDKGYRGLWPDWPQKDCDAFCEEKEANFRRMAGSSLKPVEGLEDFLAWVDRRKLRKAAVTNAPRAKSVAILRALGLGDTFEVVVLGEDCARPKPHPDPYQKALEVLGLQPHEAIVIEDSPSGAAAGVAAGAA</sequence>
<keyword evidence="3" id="KW-0460">Magnesium</keyword>
<evidence type="ECO:0000256" key="1">
    <source>
        <dbReference type="ARBA" id="ARBA00001946"/>
    </source>
</evidence>
<gene>
    <name evidence="5" type="ORF">WJX81_004182</name>
</gene>
<dbReference type="SFLD" id="SFLDS00003">
    <property type="entry name" value="Haloacid_Dehalogenase"/>
    <property type="match status" value="1"/>
</dbReference>
<dbReference type="Pfam" id="PF00702">
    <property type="entry name" value="Hydrolase"/>
    <property type="match status" value="1"/>
</dbReference>
<keyword evidence="4" id="KW-0119">Carbohydrate metabolism</keyword>
<dbReference type="Proteomes" id="UP001445335">
    <property type="component" value="Unassembled WGS sequence"/>
</dbReference>
<dbReference type="InterPro" id="IPR023198">
    <property type="entry name" value="PGP-like_dom2"/>
</dbReference>
<dbReference type="SFLD" id="SFLDG01129">
    <property type="entry name" value="C1.5:_HAD__Beta-PGM__Phosphata"/>
    <property type="match status" value="1"/>
</dbReference>
<keyword evidence="6" id="KW-1185">Reference proteome</keyword>
<proteinExistence type="predicted"/>
<protein>
    <submittedName>
        <fullName evidence="5">Uncharacterized protein</fullName>
    </submittedName>
</protein>
<dbReference type="SUPFAM" id="SSF56784">
    <property type="entry name" value="HAD-like"/>
    <property type="match status" value="1"/>
</dbReference>
<dbReference type="CDD" id="cd07505">
    <property type="entry name" value="HAD_BPGM-like"/>
    <property type="match status" value="1"/>
</dbReference>
<dbReference type="Gene3D" id="1.10.150.240">
    <property type="entry name" value="Putative phosphatase, domain 2"/>
    <property type="match status" value="1"/>
</dbReference>
<evidence type="ECO:0000256" key="2">
    <source>
        <dbReference type="ARBA" id="ARBA00022723"/>
    </source>
</evidence>
<dbReference type="PANTHER" id="PTHR46193:SF18">
    <property type="entry name" value="HEXITOL PHOSPHATASE B"/>
    <property type="match status" value="1"/>
</dbReference>
<dbReference type="PANTHER" id="PTHR46193">
    <property type="entry name" value="6-PHOSPHOGLUCONATE PHOSPHATASE"/>
    <property type="match status" value="1"/>
</dbReference>
<dbReference type="InterPro" id="IPR023214">
    <property type="entry name" value="HAD_sf"/>
</dbReference>
<comment type="cofactor">
    <cofactor evidence="1">
        <name>Mg(2+)</name>
        <dbReference type="ChEBI" id="CHEBI:18420"/>
    </cofactor>
</comment>
<organism evidence="5 6">
    <name type="scientific">Elliptochloris bilobata</name>
    <dbReference type="NCBI Taxonomy" id="381761"/>
    <lineage>
        <taxon>Eukaryota</taxon>
        <taxon>Viridiplantae</taxon>
        <taxon>Chlorophyta</taxon>
        <taxon>core chlorophytes</taxon>
        <taxon>Trebouxiophyceae</taxon>
        <taxon>Trebouxiophyceae incertae sedis</taxon>
        <taxon>Elliptochloris clade</taxon>
        <taxon>Elliptochloris</taxon>
    </lineage>
</organism>
<dbReference type="PRINTS" id="PR00413">
    <property type="entry name" value="HADHALOGNASE"/>
</dbReference>
<keyword evidence="2" id="KW-0479">Metal-binding</keyword>
<dbReference type="GO" id="GO:0046872">
    <property type="term" value="F:metal ion binding"/>
    <property type="evidence" value="ECO:0007669"/>
    <property type="project" value="UniProtKB-KW"/>
</dbReference>
<dbReference type="InterPro" id="IPR051600">
    <property type="entry name" value="Beta-PGM-like"/>
</dbReference>
<dbReference type="NCBIfam" id="TIGR01509">
    <property type="entry name" value="HAD-SF-IA-v3"/>
    <property type="match status" value="1"/>
</dbReference>
<reference evidence="5 6" key="1">
    <citation type="journal article" date="2024" name="Nat. Commun.">
        <title>Phylogenomics reveals the evolutionary origins of lichenization in chlorophyte algae.</title>
        <authorList>
            <person name="Puginier C."/>
            <person name="Libourel C."/>
            <person name="Otte J."/>
            <person name="Skaloud P."/>
            <person name="Haon M."/>
            <person name="Grisel S."/>
            <person name="Petersen M."/>
            <person name="Berrin J.G."/>
            <person name="Delaux P.M."/>
            <person name="Dal Grande F."/>
            <person name="Keller J."/>
        </authorList>
    </citation>
    <scope>NUCLEOTIDE SEQUENCE [LARGE SCALE GENOMIC DNA]</scope>
    <source>
        <strain evidence="5 6">SAG 245.80</strain>
    </source>
</reference>
<evidence type="ECO:0000256" key="3">
    <source>
        <dbReference type="ARBA" id="ARBA00022842"/>
    </source>
</evidence>
<accession>A0AAW1QVB7</accession>
<dbReference type="EMBL" id="JALJOU010000074">
    <property type="protein sequence ID" value="KAK9825419.1"/>
    <property type="molecule type" value="Genomic_DNA"/>
</dbReference>
<evidence type="ECO:0000313" key="5">
    <source>
        <dbReference type="EMBL" id="KAK9825419.1"/>
    </source>
</evidence>
<evidence type="ECO:0000313" key="6">
    <source>
        <dbReference type="Proteomes" id="UP001445335"/>
    </source>
</evidence>